<dbReference type="EMBL" id="BGZK01000728">
    <property type="protein sequence ID" value="GBP58176.1"/>
    <property type="molecule type" value="Genomic_DNA"/>
</dbReference>
<dbReference type="Proteomes" id="UP000299102">
    <property type="component" value="Unassembled WGS sequence"/>
</dbReference>
<dbReference type="AlphaFoldDB" id="A0A4C1X360"/>
<gene>
    <name evidence="1" type="ORF">EVAR_86338_1</name>
</gene>
<accession>A0A4C1X360</accession>
<name>A0A4C1X360_EUMVA</name>
<proteinExistence type="predicted"/>
<keyword evidence="2" id="KW-1185">Reference proteome</keyword>
<evidence type="ECO:0000313" key="1">
    <source>
        <dbReference type="EMBL" id="GBP58176.1"/>
    </source>
</evidence>
<sequence>MTGTPVGISTHLGAFRFTSGVMSYDAVTVDLEEQARPRASPGPQLAISFCVPTQNVKTLELLPVDNKFGIGTAFPLAPYKSKDAWPILFTTANPY</sequence>
<evidence type="ECO:0000313" key="2">
    <source>
        <dbReference type="Proteomes" id="UP000299102"/>
    </source>
</evidence>
<protein>
    <submittedName>
        <fullName evidence="1">Uncharacterized protein</fullName>
    </submittedName>
</protein>
<reference evidence="1 2" key="1">
    <citation type="journal article" date="2019" name="Commun. Biol.">
        <title>The bagworm genome reveals a unique fibroin gene that provides high tensile strength.</title>
        <authorList>
            <person name="Kono N."/>
            <person name="Nakamura H."/>
            <person name="Ohtoshi R."/>
            <person name="Tomita M."/>
            <person name="Numata K."/>
            <person name="Arakawa K."/>
        </authorList>
    </citation>
    <scope>NUCLEOTIDE SEQUENCE [LARGE SCALE GENOMIC DNA]</scope>
</reference>
<comment type="caution">
    <text evidence="1">The sequence shown here is derived from an EMBL/GenBank/DDBJ whole genome shotgun (WGS) entry which is preliminary data.</text>
</comment>
<organism evidence="1 2">
    <name type="scientific">Eumeta variegata</name>
    <name type="common">Bagworm moth</name>
    <name type="synonym">Eumeta japonica</name>
    <dbReference type="NCBI Taxonomy" id="151549"/>
    <lineage>
        <taxon>Eukaryota</taxon>
        <taxon>Metazoa</taxon>
        <taxon>Ecdysozoa</taxon>
        <taxon>Arthropoda</taxon>
        <taxon>Hexapoda</taxon>
        <taxon>Insecta</taxon>
        <taxon>Pterygota</taxon>
        <taxon>Neoptera</taxon>
        <taxon>Endopterygota</taxon>
        <taxon>Lepidoptera</taxon>
        <taxon>Glossata</taxon>
        <taxon>Ditrysia</taxon>
        <taxon>Tineoidea</taxon>
        <taxon>Psychidae</taxon>
        <taxon>Oiketicinae</taxon>
        <taxon>Eumeta</taxon>
    </lineage>
</organism>